<dbReference type="Proteomes" id="UP000177987">
    <property type="component" value="Unassembled WGS sequence"/>
</dbReference>
<organism evidence="3 4">
    <name type="scientific">Candidatus Yonathbacteria bacterium RIFCSPLOWO2_01_FULL_47_33b</name>
    <dbReference type="NCBI Taxonomy" id="1802727"/>
    <lineage>
        <taxon>Bacteria</taxon>
        <taxon>Candidatus Yonathiibacteriota</taxon>
    </lineage>
</organism>
<evidence type="ECO:0008006" key="5">
    <source>
        <dbReference type="Google" id="ProtNLM"/>
    </source>
</evidence>
<evidence type="ECO:0000313" key="4">
    <source>
        <dbReference type="Proteomes" id="UP000177987"/>
    </source>
</evidence>
<feature type="signal peptide" evidence="2">
    <location>
        <begin position="1"/>
        <end position="22"/>
    </location>
</feature>
<reference evidence="3 4" key="1">
    <citation type="journal article" date="2016" name="Nat. Commun.">
        <title>Thousands of microbial genomes shed light on interconnected biogeochemical processes in an aquifer system.</title>
        <authorList>
            <person name="Anantharaman K."/>
            <person name="Brown C.T."/>
            <person name="Hug L.A."/>
            <person name="Sharon I."/>
            <person name="Castelle C.J."/>
            <person name="Probst A.J."/>
            <person name="Thomas B.C."/>
            <person name="Singh A."/>
            <person name="Wilkins M.J."/>
            <person name="Karaoz U."/>
            <person name="Brodie E.L."/>
            <person name="Williams K.H."/>
            <person name="Hubbard S.S."/>
            <person name="Banfield J.F."/>
        </authorList>
    </citation>
    <scope>NUCLEOTIDE SEQUENCE [LARGE SCALE GENOMIC DNA]</scope>
</reference>
<keyword evidence="2" id="KW-0732">Signal</keyword>
<evidence type="ECO:0000313" key="3">
    <source>
        <dbReference type="EMBL" id="OHA82992.1"/>
    </source>
</evidence>
<sequence length="78" mass="8570">MKKIVILALLLTVGFLSFATLADASTVRVKGYVKPSTGKYVAPHYKTSPNKTKIDNYSTKGNYNPHSGKKGTVKAYKY</sequence>
<feature type="region of interest" description="Disordered" evidence="1">
    <location>
        <begin position="44"/>
        <end position="78"/>
    </location>
</feature>
<feature type="chain" id="PRO_5009584428" description="DUF5666 domain-containing protein" evidence="2">
    <location>
        <begin position="23"/>
        <end position="78"/>
    </location>
</feature>
<dbReference type="AlphaFoldDB" id="A0A1G2SE82"/>
<protein>
    <recommendedName>
        <fullName evidence="5">DUF5666 domain-containing protein</fullName>
    </recommendedName>
</protein>
<name>A0A1G2SE82_9BACT</name>
<accession>A0A1G2SE82</accession>
<comment type="caution">
    <text evidence="3">The sequence shown here is derived from an EMBL/GenBank/DDBJ whole genome shotgun (WGS) entry which is preliminary data.</text>
</comment>
<evidence type="ECO:0000256" key="1">
    <source>
        <dbReference type="SAM" id="MobiDB-lite"/>
    </source>
</evidence>
<evidence type="ECO:0000256" key="2">
    <source>
        <dbReference type="SAM" id="SignalP"/>
    </source>
</evidence>
<dbReference type="EMBL" id="MHUW01000021">
    <property type="protein sequence ID" value="OHA82992.1"/>
    <property type="molecule type" value="Genomic_DNA"/>
</dbReference>
<dbReference type="STRING" id="1802727.A2937_02185"/>
<feature type="compositionally biased region" description="Basic residues" evidence="1">
    <location>
        <begin position="67"/>
        <end position="78"/>
    </location>
</feature>
<gene>
    <name evidence="3" type="ORF">A2937_02185</name>
</gene>
<proteinExistence type="predicted"/>
<feature type="compositionally biased region" description="Polar residues" evidence="1">
    <location>
        <begin position="47"/>
        <end position="65"/>
    </location>
</feature>